<feature type="compositionally biased region" description="Basic and acidic residues" evidence="1">
    <location>
        <begin position="541"/>
        <end position="575"/>
    </location>
</feature>
<evidence type="ECO:0000313" key="4">
    <source>
        <dbReference type="Proteomes" id="UP001456307"/>
    </source>
</evidence>
<dbReference type="RefSeq" id="WP_347963589.1">
    <property type="nucleotide sequence ID" value="NZ_CP154878.1"/>
</dbReference>
<accession>A0AAU7C5U0</accession>
<name>A0AAU7C5U0_9LACO</name>
<evidence type="ECO:0000313" key="3">
    <source>
        <dbReference type="EMBL" id="XBG96491.1"/>
    </source>
</evidence>
<proteinExistence type="predicted"/>
<dbReference type="InterPro" id="IPR024079">
    <property type="entry name" value="MetalloPept_cat_dom_sf"/>
</dbReference>
<evidence type="ECO:0000256" key="1">
    <source>
        <dbReference type="SAM" id="MobiDB-lite"/>
    </source>
</evidence>
<dbReference type="EMBL" id="CP154878">
    <property type="protein sequence ID" value="XBG96491.1"/>
    <property type="molecule type" value="Genomic_DNA"/>
</dbReference>
<protein>
    <recommendedName>
        <fullName evidence="5">Large polyvalent protein-associated domain-containing protein</fullName>
    </recommendedName>
</protein>
<dbReference type="GO" id="GO:0008237">
    <property type="term" value="F:metallopeptidase activity"/>
    <property type="evidence" value="ECO:0007669"/>
    <property type="project" value="InterPro"/>
</dbReference>
<dbReference type="KEGG" id="lalo:ABC765_05230"/>
<keyword evidence="4" id="KW-1185">Reference proteome</keyword>
<feature type="region of interest" description="Disordered" evidence="1">
    <location>
        <begin position="819"/>
        <end position="842"/>
    </location>
</feature>
<gene>
    <name evidence="2" type="ORF">AAVZ08_05160</name>
    <name evidence="3" type="ORF">ABC765_05230</name>
</gene>
<dbReference type="AlphaFoldDB" id="A0AAU7C5U0"/>
<dbReference type="Proteomes" id="UP001456307">
    <property type="component" value="Unassembled WGS sequence"/>
</dbReference>
<reference evidence="3" key="1">
    <citation type="submission" date="2024-04" db="EMBL/GenBank/DDBJ databases">
        <title>Limosilactobacillus allomucosae sp. nov., a novel species isolated from wild boar faecal samples as a potential probiotics for domestic pigs.</title>
        <authorList>
            <person name="Chen B."/>
        </authorList>
    </citation>
    <scope>NUCLEOTIDE SEQUENCE</scope>
    <source>
        <strain evidence="3">WILCCON 0051</strain>
    </source>
</reference>
<feature type="compositionally biased region" description="Basic and acidic residues" evidence="1">
    <location>
        <begin position="583"/>
        <end position="592"/>
    </location>
</feature>
<feature type="region of interest" description="Disordered" evidence="1">
    <location>
        <begin position="537"/>
        <end position="598"/>
    </location>
</feature>
<reference evidence="2 4" key="2">
    <citation type="submission" date="2024-04" db="EMBL/GenBank/DDBJ databases">
        <title>Limosilactobacillus allomucosae sp. nov., a novel species isolated from wild boar faecal samples as potential probiotics for domestic pigs.</title>
        <authorList>
            <person name="Chen B."/>
        </authorList>
    </citation>
    <scope>NUCLEOTIDE SEQUENCE [LARGE SCALE GENOMIC DNA]</scope>
    <source>
        <strain evidence="2 4">WILCCON 0055</strain>
    </source>
</reference>
<dbReference type="EMBL" id="JBCNVT010000001">
    <property type="protein sequence ID" value="MEO5285990.1"/>
    <property type="molecule type" value="Genomic_DNA"/>
</dbReference>
<dbReference type="Gene3D" id="3.40.390.10">
    <property type="entry name" value="Collagenase (Catalytic Domain)"/>
    <property type="match status" value="1"/>
</dbReference>
<organism evidence="3">
    <name type="scientific">Limosilactobacillus allomucosae</name>
    <dbReference type="NCBI Taxonomy" id="3142938"/>
    <lineage>
        <taxon>Bacteria</taxon>
        <taxon>Bacillati</taxon>
        <taxon>Bacillota</taxon>
        <taxon>Bacilli</taxon>
        <taxon>Lactobacillales</taxon>
        <taxon>Lactobacillaceae</taxon>
        <taxon>Limosilactobacillus</taxon>
    </lineage>
</organism>
<evidence type="ECO:0008006" key="5">
    <source>
        <dbReference type="Google" id="ProtNLM"/>
    </source>
</evidence>
<evidence type="ECO:0000313" key="2">
    <source>
        <dbReference type="EMBL" id="MEO5285990.1"/>
    </source>
</evidence>
<sequence>MAEELTNPLTSLLKKKYGIAAPSNVLRFTEKDTLFTAWRKTAQFIYKNGEWSDQDYLDAIMSTYEPGTYKKAYAVGKEGDKDFFGVGESENIERIKKVVAHDTKDKATPADLKLYKVKFENSRDQYFVIDPTNHLTSKHNASYHFTNDPGLGSWKLGNANLTIGYAKLKADVLAEFDKNKDYSPEEKAKIRPVIEKKLQLLENPEFRKYNRFYFEMEEYGNWTHDEFIAKTQPDPHHASDKDSDKYRIYVQNTKLGTVTHTIREADYQEARKSNLALKFLHDYLADTYNLVIEQHFERDLDKQTHARAWEQKKQINKETRAMMDKTQLKQYFKAVELDNDVDLDLYKQLSPEMMRLLKIMPAGDQKPILRLRKLGNYKAKGMYVPSKNTLVVDFRRPGEIYQNMADGTGTAGYTSFVHEYGHYLDRHLTADDKPLSIQPEFRKILQAYQRNFDAKTKGTPLEKHAGYFKTPTEVFARAFEVYTKQAGLKSNLIADSYHSLEYRCIDLPIYQDLKAYFDKLPGFENLAKNLNQDLSVVKEQTQPKEPTKTSERQSESDTAESKADTQEKPAEKPAAQRESGQGKAEETIKPQEKFLPSDARQNSAELADYQELKKFAVDILDKWTQTPERLEKLIDATGSRLLENNPNRVIEFDQWQTKRLPRLVSEQNLQMMEVDPAKYKAASIRGFEALPLHKWQSSELYDLDALLNQADHSGPDYKQLQKLEKMASEKEYNRMAANVLSQKLEQSGIPDPDDQTLKPVVRMVAHITRHELNDALTEGKQEPFKFTPAERELLKKTPAEKLKGLYLSSTKSTQTFYNQIAKPKQQELAPTRSFAKPKRKER</sequence>